<evidence type="ECO:0000313" key="3">
    <source>
        <dbReference type="Proteomes" id="UP000186104"/>
    </source>
</evidence>
<proteinExistence type="predicted"/>
<feature type="compositionally biased region" description="Pro residues" evidence="1">
    <location>
        <begin position="18"/>
        <end position="27"/>
    </location>
</feature>
<dbReference type="KEGG" id="dtm:BJL86_2913"/>
<evidence type="ECO:0000256" key="1">
    <source>
        <dbReference type="SAM" id="MobiDB-lite"/>
    </source>
</evidence>
<keyword evidence="3" id="KW-1185">Reference proteome</keyword>
<organism evidence="2 3">
    <name type="scientific">Dietzia timorensis</name>
    <dbReference type="NCBI Taxonomy" id="499555"/>
    <lineage>
        <taxon>Bacteria</taxon>
        <taxon>Bacillati</taxon>
        <taxon>Actinomycetota</taxon>
        <taxon>Actinomycetes</taxon>
        <taxon>Mycobacteriales</taxon>
        <taxon>Dietziaceae</taxon>
        <taxon>Dietzia</taxon>
    </lineage>
</organism>
<dbReference type="Proteomes" id="UP000186104">
    <property type="component" value="Chromosome"/>
</dbReference>
<sequence>MAMHYPPLANGAYRVGDPPQPFPPSRPGPEQSARLAPGGLYWDGMPRPAQPPQFAFQQQPAQAPMPVAPQQPPAPPQEPGPGPKRGLIAVGATAGVVAVSALVFAIVPGDQFSSVETFESRGTLTISAPVILGGTSDCILPPGLEDVTNSRVSVQTGDPLSQVAEAPIQYQDGTLGECTFTFSLDYVPAGQPTYLVSLQGHGQLDYTEQEMRDGVDIIIER</sequence>
<feature type="compositionally biased region" description="Low complexity" evidence="1">
    <location>
        <begin position="52"/>
        <end position="65"/>
    </location>
</feature>
<dbReference type="RefSeq" id="WP_067474159.1">
    <property type="nucleotide sequence ID" value="NZ_CP015961.1"/>
</dbReference>
<dbReference type="STRING" id="499555.BJL86_2913"/>
<feature type="compositionally biased region" description="Pro residues" evidence="1">
    <location>
        <begin position="66"/>
        <end position="82"/>
    </location>
</feature>
<evidence type="ECO:0000313" key="2">
    <source>
        <dbReference type="EMBL" id="ANI93673.1"/>
    </source>
</evidence>
<dbReference type="EMBL" id="CP015961">
    <property type="protein sequence ID" value="ANI93673.1"/>
    <property type="molecule type" value="Genomic_DNA"/>
</dbReference>
<name>A0A173LP42_9ACTN</name>
<protein>
    <submittedName>
        <fullName evidence="2">Uncharacterized protein</fullName>
    </submittedName>
</protein>
<dbReference type="OrthoDB" id="4412616at2"/>
<feature type="region of interest" description="Disordered" evidence="1">
    <location>
        <begin position="1"/>
        <end position="85"/>
    </location>
</feature>
<accession>A0A173LP42</accession>
<gene>
    <name evidence="2" type="ORF">BJL86_2913</name>
</gene>
<reference evidence="2 3" key="1">
    <citation type="submission" date="2016-06" db="EMBL/GenBank/DDBJ databases">
        <title>Complete genome sequence of a saline-alkali tolerant type strain Dietzia timorensis ID05-A0528T.</title>
        <authorList>
            <person name="Wu X."/>
        </authorList>
    </citation>
    <scope>NUCLEOTIDE SEQUENCE [LARGE SCALE GENOMIC DNA]</scope>
    <source>
        <strain evidence="2 3">ID05-A0528</strain>
    </source>
</reference>
<dbReference type="AlphaFoldDB" id="A0A173LP42"/>